<dbReference type="SUPFAM" id="SSF47769">
    <property type="entry name" value="SAM/Pointed domain"/>
    <property type="match status" value="1"/>
</dbReference>
<evidence type="ECO:0000259" key="2">
    <source>
        <dbReference type="PROSITE" id="PS50105"/>
    </source>
</evidence>
<dbReference type="InterPro" id="IPR052281">
    <property type="entry name" value="GAREM"/>
</dbReference>
<dbReference type="AlphaFoldDB" id="A0ABD3UI93"/>
<dbReference type="Gene3D" id="1.10.150.50">
    <property type="entry name" value="Transcription Factor, Ets-1"/>
    <property type="match status" value="1"/>
</dbReference>
<dbReference type="InterPro" id="IPR001660">
    <property type="entry name" value="SAM"/>
</dbReference>
<keyword evidence="4" id="KW-1185">Reference proteome</keyword>
<protein>
    <recommendedName>
        <fullName evidence="2">SAM domain-containing protein</fullName>
    </recommendedName>
</protein>
<dbReference type="Pfam" id="PF07647">
    <property type="entry name" value="SAM_2"/>
    <property type="match status" value="1"/>
</dbReference>
<dbReference type="PROSITE" id="PS50105">
    <property type="entry name" value="SAM_DOMAIN"/>
    <property type="match status" value="1"/>
</dbReference>
<dbReference type="EMBL" id="JBJQND010000016">
    <property type="protein sequence ID" value="KAL3848506.1"/>
    <property type="molecule type" value="Genomic_DNA"/>
</dbReference>
<feature type="domain" description="SAM" evidence="2">
    <location>
        <begin position="473"/>
        <end position="514"/>
    </location>
</feature>
<reference evidence="3 4" key="1">
    <citation type="submission" date="2024-11" db="EMBL/GenBank/DDBJ databases">
        <title>Chromosome-level genome assembly of the freshwater bivalve Anodonta woodiana.</title>
        <authorList>
            <person name="Chen X."/>
        </authorList>
    </citation>
    <scope>NUCLEOTIDE SEQUENCE [LARGE SCALE GENOMIC DNA]</scope>
    <source>
        <strain evidence="3">MN2024</strain>
        <tissue evidence="3">Gills</tissue>
    </source>
</reference>
<gene>
    <name evidence="3" type="ORF">ACJMK2_019358</name>
</gene>
<feature type="compositionally biased region" description="Basic and acidic residues" evidence="1">
    <location>
        <begin position="440"/>
        <end position="453"/>
    </location>
</feature>
<feature type="region of interest" description="Disordered" evidence="1">
    <location>
        <begin position="245"/>
        <end position="326"/>
    </location>
</feature>
<comment type="caution">
    <text evidence="3">The sequence shown here is derived from an EMBL/GenBank/DDBJ whole genome shotgun (WGS) entry which is preliminary data.</text>
</comment>
<organism evidence="3 4">
    <name type="scientific">Sinanodonta woodiana</name>
    <name type="common">Chinese pond mussel</name>
    <name type="synonym">Anodonta woodiana</name>
    <dbReference type="NCBI Taxonomy" id="1069815"/>
    <lineage>
        <taxon>Eukaryota</taxon>
        <taxon>Metazoa</taxon>
        <taxon>Spiralia</taxon>
        <taxon>Lophotrochozoa</taxon>
        <taxon>Mollusca</taxon>
        <taxon>Bivalvia</taxon>
        <taxon>Autobranchia</taxon>
        <taxon>Heteroconchia</taxon>
        <taxon>Palaeoheterodonta</taxon>
        <taxon>Unionida</taxon>
        <taxon>Unionoidea</taxon>
        <taxon>Unionidae</taxon>
        <taxon>Unioninae</taxon>
        <taxon>Sinanodonta</taxon>
    </lineage>
</organism>
<feature type="compositionally biased region" description="Polar residues" evidence="1">
    <location>
        <begin position="315"/>
        <end position="326"/>
    </location>
</feature>
<dbReference type="InterPro" id="IPR013761">
    <property type="entry name" value="SAM/pointed_sf"/>
</dbReference>
<evidence type="ECO:0000313" key="4">
    <source>
        <dbReference type="Proteomes" id="UP001634394"/>
    </source>
</evidence>
<sequence length="537" mass="61325">MEFVYNQDEDGNTLDFYRRYSKSFPILAIITQGWHGDILEDTFDREQVLLITSHMATPHVYGTVHEPNEKTSHRTLSIPLNEDMLVTMVNKHFAKVGKEMQLREVLEKHKLPFMVKLTGIKTSSANHRFMKLLSVHHLVSMQGHFVNYVVNIYSLANAGPDINYDVMEPMAIKTLADAFDMNLSLSGDNKGMRSNAPPLPIPNRNQFVKQEATCAVERNTNIQNRPIPEIPPDIQNRPIPKIPPDIQNRPIPKIPPDIQNRPIPKIPPDIQNRPIPKIPPDIQNRPIPKTPPDIQNRPIPEIPPDYNLDSETEPNDSGWSSVPDSSTRKITVIDSRFKSLSPIPQNAPPPAVTQPPKSYRTEPAFGKSTVNMKNRPLPEIPKEVNDSISEHNPYRSGMSHQHSRNVAQAHHTTGRSKHSETFSHFPEAVRSAAGKSIRYTRRDNNIDNNSDHKERTQMHARSDPHNGLAVANLTVDDVTHWLRKLHLHEYIRTFKEQLIDGKLLCRLNERILIEEFRFSNTEAIRLMAFVREGHVPR</sequence>
<feature type="region of interest" description="Disordered" evidence="1">
    <location>
        <begin position="339"/>
        <end position="380"/>
    </location>
</feature>
<dbReference type="PANTHER" id="PTHR14454">
    <property type="entry name" value="GRB2-ASSOCIATED AND REGULATOR OF MAPK PROTEIN FAMILY MEMBER"/>
    <property type="match status" value="1"/>
</dbReference>
<accession>A0ABD3UI93</accession>
<dbReference type="Proteomes" id="UP001634394">
    <property type="component" value="Unassembled WGS sequence"/>
</dbReference>
<evidence type="ECO:0000313" key="3">
    <source>
        <dbReference type="EMBL" id="KAL3848506.1"/>
    </source>
</evidence>
<feature type="region of interest" description="Disordered" evidence="1">
    <location>
        <begin position="394"/>
        <end position="453"/>
    </location>
</feature>
<dbReference type="PANTHER" id="PTHR14454:SF11">
    <property type="entry name" value="SERRANO, ISOFORM F"/>
    <property type="match status" value="1"/>
</dbReference>
<name>A0ABD3UI93_SINWO</name>
<evidence type="ECO:0000256" key="1">
    <source>
        <dbReference type="SAM" id="MobiDB-lite"/>
    </source>
</evidence>
<proteinExistence type="predicted"/>